<organism evidence="2 3">
    <name type="scientific">Thanatephorus cucumeris (strain AG1-IA)</name>
    <name type="common">Rice sheath blight fungus</name>
    <name type="synonym">Rhizoctonia solani</name>
    <dbReference type="NCBI Taxonomy" id="983506"/>
    <lineage>
        <taxon>Eukaryota</taxon>
        <taxon>Fungi</taxon>
        <taxon>Dikarya</taxon>
        <taxon>Basidiomycota</taxon>
        <taxon>Agaricomycotina</taxon>
        <taxon>Agaricomycetes</taxon>
        <taxon>Cantharellales</taxon>
        <taxon>Ceratobasidiaceae</taxon>
        <taxon>Rhizoctonia</taxon>
        <taxon>Rhizoctonia solani AG-1</taxon>
    </lineage>
</organism>
<dbReference type="EMBL" id="AFRT01004219">
    <property type="protein sequence ID" value="ELU36132.1"/>
    <property type="molecule type" value="Genomic_DNA"/>
</dbReference>
<feature type="signal peptide" evidence="1">
    <location>
        <begin position="1"/>
        <end position="19"/>
    </location>
</feature>
<comment type="caution">
    <text evidence="2">The sequence shown here is derived from an EMBL/GenBank/DDBJ whole genome shotgun (WGS) entry which is preliminary data.</text>
</comment>
<evidence type="ECO:0000313" key="2">
    <source>
        <dbReference type="EMBL" id="ELU36132.1"/>
    </source>
</evidence>
<gene>
    <name evidence="2" type="ORF">AG1IA_09837</name>
</gene>
<feature type="chain" id="PRO_5003997278" description="HTH cro/C1-type domain-containing protein" evidence="1">
    <location>
        <begin position="20"/>
        <end position="131"/>
    </location>
</feature>
<dbReference type="AlphaFoldDB" id="L8WHC7"/>
<dbReference type="Proteomes" id="UP000011668">
    <property type="component" value="Unassembled WGS sequence"/>
</dbReference>
<evidence type="ECO:0000313" key="3">
    <source>
        <dbReference type="Proteomes" id="UP000011668"/>
    </source>
</evidence>
<protein>
    <recommendedName>
        <fullName evidence="4">HTH cro/C1-type domain-containing protein</fullName>
    </recommendedName>
</protein>
<evidence type="ECO:0000256" key="1">
    <source>
        <dbReference type="SAM" id="SignalP"/>
    </source>
</evidence>
<reference evidence="2 3" key="1">
    <citation type="journal article" date="2013" name="Nat. Commun.">
        <title>The evolution and pathogenic mechanisms of the rice sheath blight pathogen.</title>
        <authorList>
            <person name="Zheng A."/>
            <person name="Lin R."/>
            <person name="Xu L."/>
            <person name="Qin P."/>
            <person name="Tang C."/>
            <person name="Ai P."/>
            <person name="Zhang D."/>
            <person name="Liu Y."/>
            <person name="Sun Z."/>
            <person name="Feng H."/>
            <person name="Wang Y."/>
            <person name="Chen Y."/>
            <person name="Liang X."/>
            <person name="Fu R."/>
            <person name="Li Q."/>
            <person name="Zhang J."/>
            <person name="Yu X."/>
            <person name="Xie Z."/>
            <person name="Ding L."/>
            <person name="Guan P."/>
            <person name="Tang J."/>
            <person name="Liang Y."/>
            <person name="Wang S."/>
            <person name="Deng Q."/>
            <person name="Li S."/>
            <person name="Zhu J."/>
            <person name="Wang L."/>
            <person name="Liu H."/>
            <person name="Li P."/>
        </authorList>
    </citation>
    <scope>NUCLEOTIDE SEQUENCE [LARGE SCALE GENOMIC DNA]</scope>
    <source>
        <strain evidence="3">AG-1 IA</strain>
    </source>
</reference>
<sequence>MKVVGSNALLVIHLSAALGRFVDPDQGVVHPSTKSREAYSAPGHLTTTTPSCNHVRSRMHISLQHLVEAMNNKGWDYNKVATELNIPEERIKDIFTGKEKATPVEFNAILGVLRINEQVSQQASKQTTSAC</sequence>
<dbReference type="HOGENOM" id="CLU_1929029_0_0_1"/>
<evidence type="ECO:0008006" key="4">
    <source>
        <dbReference type="Google" id="ProtNLM"/>
    </source>
</evidence>
<accession>L8WHC7</accession>
<dbReference type="OrthoDB" id="3226546at2759"/>
<proteinExistence type="predicted"/>
<keyword evidence="1" id="KW-0732">Signal</keyword>
<name>L8WHC7_THACA</name>
<keyword evidence="3" id="KW-1185">Reference proteome</keyword>